<reference evidence="2 3" key="1">
    <citation type="submission" date="2020-02" db="EMBL/GenBank/DDBJ databases">
        <title>Ideonella bacterium strain TBM-1.</title>
        <authorList>
            <person name="Chen W.-M."/>
        </authorList>
    </citation>
    <scope>NUCLEOTIDE SEQUENCE [LARGE SCALE GENOMIC DNA]</scope>
    <source>
        <strain evidence="2 3">TBM-1</strain>
    </source>
</reference>
<keyword evidence="3" id="KW-1185">Reference proteome</keyword>
<feature type="compositionally biased region" description="Polar residues" evidence="1">
    <location>
        <begin position="250"/>
        <end position="259"/>
    </location>
</feature>
<gene>
    <name evidence="2" type="ORF">G3A44_05995</name>
</gene>
<comment type="caution">
    <text evidence="2">The sequence shown here is derived from an EMBL/GenBank/DDBJ whole genome shotgun (WGS) entry which is preliminary data.</text>
</comment>
<dbReference type="RefSeq" id="WP_163456601.1">
    <property type="nucleotide sequence ID" value="NZ_JAAGOH010000005.1"/>
</dbReference>
<name>A0A7C9TJ22_9BURK</name>
<proteinExistence type="predicted"/>
<evidence type="ECO:0000256" key="1">
    <source>
        <dbReference type="SAM" id="MobiDB-lite"/>
    </source>
</evidence>
<feature type="compositionally biased region" description="Low complexity" evidence="1">
    <location>
        <begin position="124"/>
        <end position="141"/>
    </location>
</feature>
<sequence>MTLHATAQPLRGTDDPRWKQLAPAHQSVLAPLAKDWETLTADHRSKWLEVARRYAILNPEQQRRAREKMQEWARMSPEQRRVARLNFQEVRTLAPSTDRQAQWEAYQSLPQEQRQQLAERRPGPVRAAPSASPASSPSTALRTAPLTTVAPKSNVVASPAKSASPSALPGNGAVVRAGTGATTNLLNDKSTGKPSHQQGGLPKIAASPGMVDSATLLPKRGPQAAGALPVRGTPMAAPQVAPLPELAASRSETTTAAGS</sequence>
<dbReference type="EMBL" id="JAAGOH010000005">
    <property type="protein sequence ID" value="NDY90744.1"/>
    <property type="molecule type" value="Genomic_DNA"/>
</dbReference>
<evidence type="ECO:0000313" key="3">
    <source>
        <dbReference type="Proteomes" id="UP000484255"/>
    </source>
</evidence>
<feature type="compositionally biased region" description="Polar residues" evidence="1">
    <location>
        <begin position="183"/>
        <end position="198"/>
    </location>
</feature>
<organism evidence="2 3">
    <name type="scientific">Ideonella livida</name>
    <dbReference type="NCBI Taxonomy" id="2707176"/>
    <lineage>
        <taxon>Bacteria</taxon>
        <taxon>Pseudomonadati</taxon>
        <taxon>Pseudomonadota</taxon>
        <taxon>Betaproteobacteria</taxon>
        <taxon>Burkholderiales</taxon>
        <taxon>Sphaerotilaceae</taxon>
        <taxon>Ideonella</taxon>
    </lineage>
</organism>
<dbReference type="Proteomes" id="UP000484255">
    <property type="component" value="Unassembled WGS sequence"/>
</dbReference>
<dbReference type="AlphaFoldDB" id="A0A7C9TJ22"/>
<feature type="region of interest" description="Disordered" evidence="1">
    <location>
        <begin position="108"/>
        <end position="141"/>
    </location>
</feature>
<protein>
    <submittedName>
        <fullName evidence="2">DUF3106 domain-containing protein</fullName>
    </submittedName>
</protein>
<dbReference type="Pfam" id="PF11304">
    <property type="entry name" value="DUF3106"/>
    <property type="match status" value="1"/>
</dbReference>
<dbReference type="InterPro" id="IPR021455">
    <property type="entry name" value="DUF3106"/>
</dbReference>
<accession>A0A7C9TJ22</accession>
<evidence type="ECO:0000313" key="2">
    <source>
        <dbReference type="EMBL" id="NDY90744.1"/>
    </source>
</evidence>
<feature type="region of interest" description="Disordered" evidence="1">
    <location>
        <begin position="183"/>
        <end position="259"/>
    </location>
</feature>